<evidence type="ECO:0000259" key="2">
    <source>
        <dbReference type="SMART" id="SM00226"/>
    </source>
</evidence>
<dbReference type="Pfam" id="PF01451">
    <property type="entry name" value="LMWPc"/>
    <property type="match status" value="1"/>
</dbReference>
<dbReference type="InterPro" id="IPR023485">
    <property type="entry name" value="Ptyr_pPase"/>
</dbReference>
<feature type="non-terminal residue" evidence="3">
    <location>
        <position position="1"/>
    </location>
</feature>
<feature type="domain" description="Phosphotyrosine protein phosphatase I" evidence="2">
    <location>
        <begin position="23"/>
        <end position="149"/>
    </location>
</feature>
<organism evidence="3">
    <name type="scientific">marine metagenome</name>
    <dbReference type="NCBI Taxonomy" id="408172"/>
    <lineage>
        <taxon>unclassified sequences</taxon>
        <taxon>metagenomes</taxon>
        <taxon>ecological metagenomes</taxon>
    </lineage>
</organism>
<evidence type="ECO:0000313" key="3">
    <source>
        <dbReference type="EMBL" id="SVC30858.1"/>
    </source>
</evidence>
<dbReference type="SMART" id="SM00226">
    <property type="entry name" value="LMWPc"/>
    <property type="match status" value="1"/>
</dbReference>
<dbReference type="GO" id="GO:0046685">
    <property type="term" value="P:response to arsenic-containing substance"/>
    <property type="evidence" value="ECO:0007669"/>
    <property type="project" value="UniProtKB-KW"/>
</dbReference>
<gene>
    <name evidence="3" type="ORF">METZ01_LOCUS283712</name>
</gene>
<protein>
    <recommendedName>
        <fullName evidence="2">Phosphotyrosine protein phosphatase I domain-containing protein</fullName>
    </recommendedName>
</protein>
<dbReference type="SUPFAM" id="SSF52788">
    <property type="entry name" value="Phosphotyrosine protein phosphatases I"/>
    <property type="match status" value="1"/>
</dbReference>
<dbReference type="Gene3D" id="3.40.50.2300">
    <property type="match status" value="1"/>
</dbReference>
<keyword evidence="1" id="KW-0059">Arsenical resistance</keyword>
<dbReference type="AlphaFoldDB" id="A0A382L1L3"/>
<sequence length="153" mass="17377">VEHTVMETLTPMLYRRCQSHLMVMVLFVCTGNAARSQMAEGWLKSMKSGLTVVSAGTKPERLSSMAVKAMLEVGLDISDQTSKHLAKVPWEKADYAITLCGSANEECVNMNWPKTCTREHWPIEDPRSQEDFENARDEIHEKIKDFLKSLQFV</sequence>
<dbReference type="InterPro" id="IPR036196">
    <property type="entry name" value="Ptyr_pPase_sf"/>
</dbReference>
<dbReference type="CDD" id="cd16345">
    <property type="entry name" value="LMWP_ArsC"/>
    <property type="match status" value="1"/>
</dbReference>
<evidence type="ECO:0000256" key="1">
    <source>
        <dbReference type="ARBA" id="ARBA00022849"/>
    </source>
</evidence>
<name>A0A382L1L3_9ZZZZ</name>
<proteinExistence type="predicted"/>
<accession>A0A382L1L3</accession>
<dbReference type="PANTHER" id="PTHR43428:SF1">
    <property type="entry name" value="ARSENATE REDUCTASE"/>
    <property type="match status" value="1"/>
</dbReference>
<dbReference type="EMBL" id="UINC01084321">
    <property type="protein sequence ID" value="SVC30858.1"/>
    <property type="molecule type" value="Genomic_DNA"/>
</dbReference>
<reference evidence="3" key="1">
    <citation type="submission" date="2018-05" db="EMBL/GenBank/DDBJ databases">
        <authorList>
            <person name="Lanie J.A."/>
            <person name="Ng W.-L."/>
            <person name="Kazmierczak K.M."/>
            <person name="Andrzejewski T.M."/>
            <person name="Davidsen T.M."/>
            <person name="Wayne K.J."/>
            <person name="Tettelin H."/>
            <person name="Glass J.I."/>
            <person name="Rusch D."/>
            <person name="Podicherti R."/>
            <person name="Tsui H.-C.T."/>
            <person name="Winkler M.E."/>
        </authorList>
    </citation>
    <scope>NUCLEOTIDE SEQUENCE</scope>
</reference>
<dbReference type="PANTHER" id="PTHR43428">
    <property type="entry name" value="ARSENATE REDUCTASE"/>
    <property type="match status" value="1"/>
</dbReference>